<comment type="subcellular location">
    <subcellularLocation>
        <location evidence="1">Nucleus</location>
    </subcellularLocation>
</comment>
<evidence type="ECO:0000259" key="4">
    <source>
        <dbReference type="Pfam" id="PF05225"/>
    </source>
</evidence>
<feature type="domain" description="DDE-1" evidence="3">
    <location>
        <begin position="214"/>
        <end position="345"/>
    </location>
</feature>
<dbReference type="InterPro" id="IPR009057">
    <property type="entry name" value="Homeodomain-like_sf"/>
</dbReference>
<keyword evidence="6" id="KW-1185">Reference proteome</keyword>
<proteinExistence type="predicted"/>
<gene>
    <name evidence="5" type="ORF">FWK35_00032100</name>
</gene>
<evidence type="ECO:0000256" key="2">
    <source>
        <dbReference type="SAM" id="Phobius"/>
    </source>
</evidence>
<dbReference type="Pfam" id="PF03184">
    <property type="entry name" value="DDE_1"/>
    <property type="match status" value="1"/>
</dbReference>
<dbReference type="GO" id="GO:0005634">
    <property type="term" value="C:nucleus"/>
    <property type="evidence" value="ECO:0007669"/>
    <property type="project" value="UniProtKB-SubCell"/>
</dbReference>
<dbReference type="InterPro" id="IPR036397">
    <property type="entry name" value="RNaseH_sf"/>
</dbReference>
<dbReference type="OrthoDB" id="6584360at2759"/>
<dbReference type="EMBL" id="VUJU01010593">
    <property type="protein sequence ID" value="KAF0713692.1"/>
    <property type="molecule type" value="Genomic_DNA"/>
</dbReference>
<dbReference type="AlphaFoldDB" id="A0A6G0VYS5"/>
<evidence type="ECO:0000256" key="1">
    <source>
        <dbReference type="ARBA" id="ARBA00004123"/>
    </source>
</evidence>
<comment type="caution">
    <text evidence="5">The sequence shown here is derived from an EMBL/GenBank/DDBJ whole genome shotgun (WGS) entry which is preliminary data.</text>
</comment>
<dbReference type="PANTHER" id="PTHR19303">
    <property type="entry name" value="TRANSPOSON"/>
    <property type="match status" value="1"/>
</dbReference>
<feature type="transmembrane region" description="Helical" evidence="2">
    <location>
        <begin position="215"/>
        <end position="235"/>
    </location>
</feature>
<dbReference type="InterPro" id="IPR004875">
    <property type="entry name" value="DDE_SF_endonuclease_dom"/>
</dbReference>
<keyword evidence="2" id="KW-0472">Membrane</keyword>
<dbReference type="Gene3D" id="3.30.420.10">
    <property type="entry name" value="Ribonuclease H-like superfamily/Ribonuclease H"/>
    <property type="match status" value="1"/>
</dbReference>
<organism evidence="5 6">
    <name type="scientific">Aphis craccivora</name>
    <name type="common">Cowpea aphid</name>
    <dbReference type="NCBI Taxonomy" id="307492"/>
    <lineage>
        <taxon>Eukaryota</taxon>
        <taxon>Metazoa</taxon>
        <taxon>Ecdysozoa</taxon>
        <taxon>Arthropoda</taxon>
        <taxon>Hexapoda</taxon>
        <taxon>Insecta</taxon>
        <taxon>Pterygota</taxon>
        <taxon>Neoptera</taxon>
        <taxon>Paraneoptera</taxon>
        <taxon>Hemiptera</taxon>
        <taxon>Sternorrhyncha</taxon>
        <taxon>Aphidomorpha</taxon>
        <taxon>Aphidoidea</taxon>
        <taxon>Aphididae</taxon>
        <taxon>Aphidini</taxon>
        <taxon>Aphis</taxon>
        <taxon>Aphis</taxon>
    </lineage>
</organism>
<dbReference type="PANTHER" id="PTHR19303:SF71">
    <property type="entry name" value="ZINC FINGER PHD-TYPE DOMAIN-CONTAINING PROTEIN"/>
    <property type="match status" value="1"/>
</dbReference>
<name>A0A6G0VYS5_APHCR</name>
<dbReference type="GO" id="GO:0003677">
    <property type="term" value="F:DNA binding"/>
    <property type="evidence" value="ECO:0007669"/>
    <property type="project" value="InterPro"/>
</dbReference>
<keyword evidence="2" id="KW-1133">Transmembrane helix</keyword>
<sequence length="349" mass="39763">MPRIYKRKTEPKWDKAIIKLAINDYINDIKPSCNKSAKKFGIPEATLRRYLKKKPEDYPTNGGRFKNTFTDEQLQTLQNYITDIDKRSFGLTKLQCQRLVYDFAEKNGIHHRFNKQAKLAGDDWMHNFMSKYNFSVRKPEATSIGRLMAFNKINVGAFFDKLKEIKLEKNFNASQIFNVDESGISSVPTKLLKVISPTGARRVAKIVSAERGKNITVVLGISATGVYVPPFLIFARKRMDKQLIEGAPPGSVAIGNDNGWMTSDSFLLYLEHFCKHVKATPENPILLILDNHISHVSLQAIYFCREHNITMLGFPPHTTHRLQPLDVAVFGPLKTYYSQACDTFMVNNP</sequence>
<dbReference type="InterPro" id="IPR007889">
    <property type="entry name" value="HTH_Psq"/>
</dbReference>
<feature type="domain" description="HTH psq-type" evidence="4">
    <location>
        <begin position="18"/>
        <end position="56"/>
    </location>
</feature>
<feature type="non-terminal residue" evidence="5">
    <location>
        <position position="349"/>
    </location>
</feature>
<dbReference type="Pfam" id="PF05225">
    <property type="entry name" value="HTH_psq"/>
    <property type="match status" value="1"/>
</dbReference>
<evidence type="ECO:0000313" key="6">
    <source>
        <dbReference type="Proteomes" id="UP000478052"/>
    </source>
</evidence>
<evidence type="ECO:0000259" key="3">
    <source>
        <dbReference type="Pfam" id="PF03184"/>
    </source>
</evidence>
<reference evidence="5 6" key="1">
    <citation type="submission" date="2019-08" db="EMBL/GenBank/DDBJ databases">
        <title>Whole genome of Aphis craccivora.</title>
        <authorList>
            <person name="Voronova N.V."/>
            <person name="Shulinski R.S."/>
            <person name="Bandarenka Y.V."/>
            <person name="Zhorov D.G."/>
            <person name="Warner D."/>
        </authorList>
    </citation>
    <scope>NUCLEOTIDE SEQUENCE [LARGE SCALE GENOMIC DNA]</scope>
    <source>
        <strain evidence="5">180601</strain>
        <tissue evidence="5">Whole Body</tissue>
    </source>
</reference>
<protein>
    <submittedName>
        <fullName evidence="5">Tigger transposable element-derived protein 1-like</fullName>
    </submittedName>
</protein>
<dbReference type="SUPFAM" id="SSF46689">
    <property type="entry name" value="Homeodomain-like"/>
    <property type="match status" value="1"/>
</dbReference>
<dbReference type="InterPro" id="IPR050863">
    <property type="entry name" value="CenT-Element_Derived"/>
</dbReference>
<dbReference type="Proteomes" id="UP000478052">
    <property type="component" value="Unassembled WGS sequence"/>
</dbReference>
<evidence type="ECO:0000313" key="5">
    <source>
        <dbReference type="EMBL" id="KAF0713692.1"/>
    </source>
</evidence>
<accession>A0A6G0VYS5</accession>
<keyword evidence="2" id="KW-0812">Transmembrane</keyword>